<dbReference type="GO" id="GO:0005576">
    <property type="term" value="C:extracellular region"/>
    <property type="evidence" value="ECO:0007669"/>
    <property type="project" value="UniProtKB-ARBA"/>
</dbReference>
<dbReference type="HOGENOM" id="CLU_027285_1_0_1"/>
<dbReference type="EMBL" id="HE650829">
    <property type="protein sequence ID" value="CCF60040.1"/>
    <property type="molecule type" value="Genomic_DNA"/>
</dbReference>
<feature type="region of interest" description="Disordered" evidence="14">
    <location>
        <begin position="65"/>
        <end position="99"/>
    </location>
</feature>
<dbReference type="SUPFAM" id="SSF51445">
    <property type="entry name" value="(Trans)glycosidases"/>
    <property type="match status" value="1"/>
</dbReference>
<dbReference type="PROSITE" id="PS51257">
    <property type="entry name" value="PROKAR_LIPOPROTEIN"/>
    <property type="match status" value="1"/>
</dbReference>
<proteinExistence type="inferred from homology"/>
<dbReference type="GO" id="GO:0000747">
    <property type="term" value="P:conjugation with cellular fusion"/>
    <property type="evidence" value="ECO:0007669"/>
    <property type="project" value="UniProtKB-ARBA"/>
</dbReference>
<dbReference type="OrthoDB" id="941679at2759"/>
<evidence type="ECO:0000256" key="14">
    <source>
        <dbReference type="SAM" id="MobiDB-lite"/>
    </source>
</evidence>
<keyword evidence="9 13" id="KW-0326">Glycosidase</keyword>
<feature type="chain" id="PRO_5003559750" description="Glycoside hydrolase family 17 protein" evidence="15">
    <location>
        <begin position="19"/>
        <end position="349"/>
    </location>
</feature>
<dbReference type="InterPro" id="IPR000490">
    <property type="entry name" value="Glyco_hydro_17"/>
</dbReference>
<dbReference type="Proteomes" id="UP000005220">
    <property type="component" value="Chromosome 9"/>
</dbReference>
<evidence type="ECO:0000256" key="12">
    <source>
        <dbReference type="RuleBase" id="RU004335"/>
    </source>
</evidence>
<keyword evidence="8" id="KW-0325">Glycoprotein</keyword>
<evidence type="ECO:0000256" key="3">
    <source>
        <dbReference type="ARBA" id="ARBA00022512"/>
    </source>
</evidence>
<evidence type="ECO:0000256" key="15">
    <source>
        <dbReference type="SAM" id="SignalP"/>
    </source>
</evidence>
<dbReference type="GO" id="GO:0042973">
    <property type="term" value="F:glucan endo-1,3-beta-D-glucosidase activity"/>
    <property type="evidence" value="ECO:0007669"/>
    <property type="project" value="TreeGrafter"/>
</dbReference>
<keyword evidence="3" id="KW-0134">Cell wall</keyword>
<evidence type="ECO:0000256" key="10">
    <source>
        <dbReference type="ARBA" id="ARBA00023316"/>
    </source>
</evidence>
<dbReference type="Pfam" id="PF00332">
    <property type="entry name" value="Glyco_hydro_17"/>
    <property type="match status" value="1"/>
</dbReference>
<dbReference type="GO" id="GO:0005975">
    <property type="term" value="P:carbohydrate metabolic process"/>
    <property type="evidence" value="ECO:0007669"/>
    <property type="project" value="InterPro"/>
</dbReference>
<keyword evidence="17" id="KW-1185">Reference proteome</keyword>
<keyword evidence="6 15" id="KW-0732">Signal</keyword>
<evidence type="ECO:0000313" key="17">
    <source>
        <dbReference type="Proteomes" id="UP000005220"/>
    </source>
</evidence>
<comment type="similarity">
    <text evidence="2 12">Belongs to the glycosyl hydrolase 17 family.</text>
</comment>
<comment type="subcellular location">
    <subcellularLocation>
        <location evidence="1">Secreted</location>
        <location evidence="1">Cell wall</location>
    </subcellularLocation>
</comment>
<dbReference type="InterPro" id="IPR017853">
    <property type="entry name" value="GH"/>
</dbReference>
<evidence type="ECO:0008006" key="18">
    <source>
        <dbReference type="Google" id="ProtNLM"/>
    </source>
</evidence>
<dbReference type="FunFam" id="3.20.20.80:FF:000111">
    <property type="entry name" value="Soluble cell wall protein"/>
    <property type="match status" value="1"/>
</dbReference>
<comment type="function">
    <text evidence="11">Glucanases possibly play a role in cell expansion during growth, in cell-cell fusion during mating, and in spore release during sporulation.</text>
</comment>
<keyword evidence="4" id="KW-0964">Secreted</keyword>
<dbReference type="InParanoid" id="H2B090"/>
<name>H2B090_KAZAF</name>
<dbReference type="PANTHER" id="PTHR16631:SF14">
    <property type="entry name" value="FAMILY 17 GLUCOSIDASE SCW10-RELATED"/>
    <property type="match status" value="1"/>
</dbReference>
<keyword evidence="10" id="KW-0961">Cell wall biogenesis/degradation</keyword>
<dbReference type="RefSeq" id="XP_003959175.1">
    <property type="nucleotide sequence ID" value="XM_003959126.1"/>
</dbReference>
<evidence type="ECO:0000256" key="6">
    <source>
        <dbReference type="ARBA" id="ARBA00022729"/>
    </source>
</evidence>
<sequence length="349" mass="36631">MRFANLVSLALLSSCINAAPAPQHHEHREKRDAAVVTTTVETNVNVVVGTSGAAEEAVNDAASVAASSATTTATTSTSSTSTSTSTDSSSTSSGSAKGLSYSPYNSDGSCKALSDVKTDLANLTDYSIIRLYGVDCQQVENVLQAKQSSQKLFLGIYYMDAIESGVSTIQSAIESYGSWDDVYTVSIGNELVNSGSATASQIEGYVNSGKTALTAAGYTGPVVSVDTFTAVIDNTELCNYSDYIAVNAHAYFDYYTAAADAGTWLKTQISRVSDACGGNKTVLITESGWPSQGETYGSAVPSKANQEAAISSIKSNCGDSTILFTAYNDLWKADGSYGVEKWWGVYSRD</sequence>
<dbReference type="GeneID" id="13883676"/>
<evidence type="ECO:0000256" key="8">
    <source>
        <dbReference type="ARBA" id="ARBA00023180"/>
    </source>
</evidence>
<evidence type="ECO:0000256" key="11">
    <source>
        <dbReference type="ARBA" id="ARBA00056660"/>
    </source>
</evidence>
<dbReference type="STRING" id="1071382.H2B090"/>
<dbReference type="PANTHER" id="PTHR16631">
    <property type="entry name" value="GLUCAN 1,3-BETA-GLUCOSIDASE"/>
    <property type="match status" value="1"/>
</dbReference>
<evidence type="ECO:0000256" key="1">
    <source>
        <dbReference type="ARBA" id="ARBA00004191"/>
    </source>
</evidence>
<keyword evidence="7 13" id="KW-0378">Hydrolase</keyword>
<evidence type="ECO:0000256" key="5">
    <source>
        <dbReference type="ARBA" id="ARBA00022685"/>
    </source>
</evidence>
<dbReference type="GO" id="GO:0009277">
    <property type="term" value="C:fungal-type cell wall"/>
    <property type="evidence" value="ECO:0007669"/>
    <property type="project" value="UniProtKB-ARBA"/>
</dbReference>
<reference evidence="16 17" key="1">
    <citation type="journal article" date="2011" name="Proc. Natl. Acad. Sci. U.S.A.">
        <title>Evolutionary erosion of yeast sex chromosomes by mating-type switching accidents.</title>
        <authorList>
            <person name="Gordon J.L."/>
            <person name="Armisen D."/>
            <person name="Proux-Wera E."/>
            <person name="Oheigeartaigh S.S."/>
            <person name="Byrne K.P."/>
            <person name="Wolfe K.H."/>
        </authorList>
    </citation>
    <scope>NUCLEOTIDE SEQUENCE [LARGE SCALE GENOMIC DNA]</scope>
    <source>
        <strain evidence="17">ATCC 22294 / BCRC 22015 / CBS 2517 / CECT 1963 / NBRC 1671 / NRRL Y-8276</strain>
    </source>
</reference>
<evidence type="ECO:0000256" key="7">
    <source>
        <dbReference type="ARBA" id="ARBA00022801"/>
    </source>
</evidence>
<gene>
    <name evidence="16" type="primary">KAFR0I02610</name>
    <name evidence="16" type="ORF">KAFR_0I02610</name>
</gene>
<feature type="signal peptide" evidence="15">
    <location>
        <begin position="1"/>
        <end position="18"/>
    </location>
</feature>
<dbReference type="Gene3D" id="3.20.20.80">
    <property type="entry name" value="Glycosidases"/>
    <property type="match status" value="1"/>
</dbReference>
<dbReference type="AlphaFoldDB" id="H2B090"/>
<evidence type="ECO:0000313" key="16">
    <source>
        <dbReference type="EMBL" id="CCF60040.1"/>
    </source>
</evidence>
<keyword evidence="5" id="KW-0165">Cleavage on pair of basic residues</keyword>
<evidence type="ECO:0000256" key="13">
    <source>
        <dbReference type="RuleBase" id="RU004336"/>
    </source>
</evidence>
<dbReference type="GO" id="GO:0009986">
    <property type="term" value="C:cell surface"/>
    <property type="evidence" value="ECO:0007669"/>
    <property type="project" value="TreeGrafter"/>
</dbReference>
<dbReference type="InterPro" id="IPR050732">
    <property type="entry name" value="Beta-glucan_modifiers"/>
</dbReference>
<feature type="compositionally biased region" description="Low complexity" evidence="14">
    <location>
        <begin position="65"/>
        <end position="96"/>
    </location>
</feature>
<dbReference type="GO" id="GO:0071555">
    <property type="term" value="P:cell wall organization"/>
    <property type="evidence" value="ECO:0007669"/>
    <property type="project" value="UniProtKB-KW"/>
</dbReference>
<organism evidence="16 17">
    <name type="scientific">Kazachstania africana (strain ATCC 22294 / BCRC 22015 / CBS 2517 / CECT 1963 / NBRC 1671 / NRRL Y-8276)</name>
    <name type="common">Yeast</name>
    <name type="synonym">Kluyveromyces africanus</name>
    <dbReference type="NCBI Taxonomy" id="1071382"/>
    <lineage>
        <taxon>Eukaryota</taxon>
        <taxon>Fungi</taxon>
        <taxon>Dikarya</taxon>
        <taxon>Ascomycota</taxon>
        <taxon>Saccharomycotina</taxon>
        <taxon>Saccharomycetes</taxon>
        <taxon>Saccharomycetales</taxon>
        <taxon>Saccharomycetaceae</taxon>
        <taxon>Kazachstania</taxon>
    </lineage>
</organism>
<dbReference type="KEGG" id="kaf:KAFR_0I02610"/>
<evidence type="ECO:0000256" key="9">
    <source>
        <dbReference type="ARBA" id="ARBA00023295"/>
    </source>
</evidence>
<evidence type="ECO:0000256" key="2">
    <source>
        <dbReference type="ARBA" id="ARBA00008773"/>
    </source>
</evidence>
<protein>
    <recommendedName>
        <fullName evidence="18">Glycoside hydrolase family 17 protein</fullName>
    </recommendedName>
</protein>
<dbReference type="PROSITE" id="PS00587">
    <property type="entry name" value="GLYCOSYL_HYDROL_F17"/>
    <property type="match status" value="1"/>
</dbReference>
<dbReference type="eggNOG" id="ENOG502QTKT">
    <property type="taxonomic scope" value="Eukaryota"/>
</dbReference>
<evidence type="ECO:0000256" key="4">
    <source>
        <dbReference type="ARBA" id="ARBA00022525"/>
    </source>
</evidence>
<accession>H2B090</accession>